<evidence type="ECO:0000313" key="2">
    <source>
        <dbReference type="EMBL" id="KMK51213.1"/>
    </source>
</evidence>
<keyword evidence="3" id="KW-1185">Reference proteome</keyword>
<dbReference type="InterPro" id="IPR036388">
    <property type="entry name" value="WH-like_DNA-bd_sf"/>
</dbReference>
<dbReference type="PATRIC" id="fig|67855.3.peg.1571"/>
<dbReference type="EMBL" id="JWIZ01000045">
    <property type="protein sequence ID" value="KMK51213.1"/>
    <property type="molecule type" value="Genomic_DNA"/>
</dbReference>
<dbReference type="PANTHER" id="PTHR33221">
    <property type="entry name" value="WINGED HELIX-TURN-HELIX TRANSCRIPTIONAL REGULATOR, RRF2 FAMILY"/>
    <property type="match status" value="1"/>
</dbReference>
<dbReference type="GO" id="GO:0003700">
    <property type="term" value="F:DNA-binding transcription factor activity"/>
    <property type="evidence" value="ECO:0007669"/>
    <property type="project" value="TreeGrafter"/>
</dbReference>
<dbReference type="InterPro" id="IPR036390">
    <property type="entry name" value="WH_DNA-bd_sf"/>
</dbReference>
<dbReference type="InterPro" id="IPR000944">
    <property type="entry name" value="Tscrpt_reg_Rrf2"/>
</dbReference>
<comment type="caution">
    <text evidence="2">The sequence shown here is derived from an EMBL/GenBank/DDBJ whole genome shotgun (WGS) entry which is preliminary data.</text>
</comment>
<dbReference type="Gene3D" id="1.10.10.10">
    <property type="entry name" value="Winged helix-like DNA-binding domain superfamily/Winged helix DNA-binding domain"/>
    <property type="match status" value="1"/>
</dbReference>
<reference evidence="2 3" key="1">
    <citation type="submission" date="2014-12" db="EMBL/GenBank/DDBJ databases">
        <title>Reclassification of Actinobacillus muris as Muribacter muris.</title>
        <authorList>
            <person name="Christensen H."/>
            <person name="Nicklas W."/>
            <person name="Bisgaard M."/>
        </authorList>
    </citation>
    <scope>NUCLEOTIDE SEQUENCE [LARGE SCALE GENOMIC DNA]</scope>
    <source>
        <strain evidence="2 3">Ackerman80-443D</strain>
    </source>
</reference>
<dbReference type="SUPFAM" id="SSF46785">
    <property type="entry name" value="Winged helix' DNA-binding domain"/>
    <property type="match status" value="1"/>
</dbReference>
<dbReference type="Pfam" id="PF02082">
    <property type="entry name" value="Rrf2"/>
    <property type="match status" value="1"/>
</dbReference>
<name>A0A0J5P429_9PAST</name>
<sequence length="141" mass="16090">MQLTKFTDYGLRILLYLSPQRDELYTIAELADNLHVSQNHLVKIVHFMAKQHWLITTRGKGGGIRLAPETLNLPLGEIVRTLQNTPHIINCDNPACVLRPQCRLKGVLEAALEQFYASLNQHRFAEFALTSHHTIPIRLVE</sequence>
<dbReference type="NCBIfam" id="TIGR00738">
    <property type="entry name" value="rrf2_super"/>
    <property type="match status" value="1"/>
</dbReference>
<dbReference type="PANTHER" id="PTHR33221:SF4">
    <property type="entry name" value="HTH-TYPE TRANSCRIPTIONAL REPRESSOR NSRR"/>
    <property type="match status" value="1"/>
</dbReference>
<gene>
    <name evidence="2" type="ORF">RO21_07655</name>
</gene>
<evidence type="ECO:0000313" key="3">
    <source>
        <dbReference type="Proteomes" id="UP000036270"/>
    </source>
</evidence>
<dbReference type="AlphaFoldDB" id="A0A0J5P429"/>
<dbReference type="STRING" id="67855.RO21_07655"/>
<protein>
    <submittedName>
        <fullName evidence="2">Transcriptional regulator</fullName>
    </submittedName>
</protein>
<dbReference type="GO" id="GO:0005829">
    <property type="term" value="C:cytosol"/>
    <property type="evidence" value="ECO:0007669"/>
    <property type="project" value="TreeGrafter"/>
</dbReference>
<dbReference type="Proteomes" id="UP000036270">
    <property type="component" value="Unassembled WGS sequence"/>
</dbReference>
<proteinExistence type="predicted"/>
<dbReference type="RefSeq" id="WP_047977209.1">
    <property type="nucleotide sequence ID" value="NZ_JWIZ01000045.1"/>
</dbReference>
<dbReference type="PROSITE" id="PS51197">
    <property type="entry name" value="HTH_RRF2_2"/>
    <property type="match status" value="1"/>
</dbReference>
<keyword evidence="1" id="KW-0238">DNA-binding</keyword>
<dbReference type="GO" id="GO:0003677">
    <property type="term" value="F:DNA binding"/>
    <property type="evidence" value="ECO:0007669"/>
    <property type="project" value="UniProtKB-KW"/>
</dbReference>
<accession>A0A0J5P429</accession>
<evidence type="ECO:0000256" key="1">
    <source>
        <dbReference type="ARBA" id="ARBA00023125"/>
    </source>
</evidence>
<organism evidence="2 3">
    <name type="scientific">Muribacter muris</name>
    <dbReference type="NCBI Taxonomy" id="67855"/>
    <lineage>
        <taxon>Bacteria</taxon>
        <taxon>Pseudomonadati</taxon>
        <taxon>Pseudomonadota</taxon>
        <taxon>Gammaproteobacteria</taxon>
        <taxon>Pasteurellales</taxon>
        <taxon>Pasteurellaceae</taxon>
        <taxon>Muribacter</taxon>
    </lineage>
</organism>